<keyword evidence="9" id="KW-0843">Virulence</keyword>
<comment type="catalytic activity">
    <reaction evidence="1">
        <text>Random endo-hydrolysis of N-acetyl-beta-D-glucosaminide (1-&gt;4)-beta-linkages in chitin and chitodextrins.</text>
        <dbReference type="EC" id="3.2.1.14"/>
    </reaction>
</comment>
<reference evidence="17 19" key="1">
    <citation type="journal article" date="2008" name="Genome Biol.">
        <title>The genome sequence of the model ascomycete fungus Podospora anserina.</title>
        <authorList>
            <person name="Espagne E."/>
            <person name="Lespinet O."/>
            <person name="Malagnac F."/>
            <person name="Da Silva C."/>
            <person name="Jaillon O."/>
            <person name="Porcel B.M."/>
            <person name="Couloux A."/>
            <person name="Aury J.-M."/>
            <person name="Segurens B."/>
            <person name="Poulain J."/>
            <person name="Anthouard V."/>
            <person name="Grossetete S."/>
            <person name="Khalili H."/>
            <person name="Coppin E."/>
            <person name="Dequard-Chablat M."/>
            <person name="Picard M."/>
            <person name="Contamine V."/>
            <person name="Arnaise S."/>
            <person name="Bourdais A."/>
            <person name="Berteaux-Lecellier V."/>
            <person name="Gautheret D."/>
            <person name="de Vries R.P."/>
            <person name="Battaglia E."/>
            <person name="Coutinho P.M."/>
            <person name="Danchin E.G.J."/>
            <person name="Henrissat B."/>
            <person name="El Khoury R."/>
            <person name="Sainsard-Chanet A."/>
            <person name="Boivin A."/>
            <person name="Pinan-Lucarre B."/>
            <person name="Sellem C.H."/>
            <person name="Debuchy R."/>
            <person name="Wincker P."/>
            <person name="Weissenbach J."/>
            <person name="Silar P."/>
        </authorList>
    </citation>
    <scope>NUCLEOTIDE SEQUENCE [LARGE SCALE GENOMIC DNA]</scope>
    <source>
        <strain evidence="19">S / ATCC MYA-4624 / DSM 980 / FGSC 10383</strain>
        <strain evidence="17">S mat+</strain>
    </source>
</reference>
<keyword evidence="6" id="KW-0147">Chitin-binding</keyword>
<feature type="chain" id="PRO_5007639402" description="chitinase" evidence="14">
    <location>
        <begin position="18"/>
        <end position="1019"/>
    </location>
</feature>
<reference evidence="18" key="4">
    <citation type="submission" date="2014-09" db="EMBL/GenBank/DDBJ databases">
        <title>Maintaining two mating types: Structure of the mating type locus and its role in heterokaryosis in Podospora anserina.</title>
        <authorList>
            <person name="Grognet P."/>
            <person name="Bidard F."/>
            <person name="Kuchly C."/>
            <person name="Chan Ho Tong L."/>
            <person name="Coppin E."/>
            <person name="Ait Benkhali J."/>
            <person name="Couloux A."/>
            <person name="Wincker P."/>
            <person name="Debuchy R."/>
            <person name="Silar P."/>
        </authorList>
    </citation>
    <scope>NUCLEOTIDE SEQUENCE</scope>
</reference>
<dbReference type="Pfam" id="PF01476">
    <property type="entry name" value="LysM"/>
    <property type="match status" value="1"/>
</dbReference>
<dbReference type="GO" id="GO:0005576">
    <property type="term" value="C:extracellular region"/>
    <property type="evidence" value="ECO:0007669"/>
    <property type="project" value="UniProtKB-SubCell"/>
</dbReference>
<dbReference type="Gene3D" id="3.10.50.10">
    <property type="match status" value="1"/>
</dbReference>
<evidence type="ECO:0000256" key="2">
    <source>
        <dbReference type="ARBA" id="ARBA00004613"/>
    </source>
</evidence>
<accession>B2B6X7</accession>
<dbReference type="InterPro" id="IPR017853">
    <property type="entry name" value="GH"/>
</dbReference>
<evidence type="ECO:0000256" key="14">
    <source>
        <dbReference type="SAM" id="SignalP"/>
    </source>
</evidence>
<evidence type="ECO:0000256" key="1">
    <source>
        <dbReference type="ARBA" id="ARBA00000822"/>
    </source>
</evidence>
<keyword evidence="19" id="KW-1185">Reference proteome</keyword>
<evidence type="ECO:0000256" key="5">
    <source>
        <dbReference type="ARBA" id="ARBA00022525"/>
    </source>
</evidence>
<dbReference type="InterPro" id="IPR001223">
    <property type="entry name" value="Glyco_hydro18_cat"/>
</dbReference>
<dbReference type="CAZy" id="CBM18">
    <property type="family name" value="Carbohydrate-Binding Module Family 18"/>
</dbReference>
<dbReference type="Gene3D" id="3.10.350.10">
    <property type="entry name" value="LysM domain"/>
    <property type="match status" value="1"/>
</dbReference>
<evidence type="ECO:0000256" key="6">
    <source>
        <dbReference type="ARBA" id="ARBA00022669"/>
    </source>
</evidence>
<evidence type="ECO:0000313" key="18">
    <source>
        <dbReference type="EMBL" id="CDP25958.1"/>
    </source>
</evidence>
<dbReference type="SMART" id="SM00636">
    <property type="entry name" value="Glyco_18"/>
    <property type="match status" value="1"/>
</dbReference>
<evidence type="ECO:0000256" key="10">
    <source>
        <dbReference type="ARBA" id="ARBA00023277"/>
    </source>
</evidence>
<dbReference type="GO" id="GO:0006032">
    <property type="term" value="P:chitin catabolic process"/>
    <property type="evidence" value="ECO:0007669"/>
    <property type="project" value="UniProtKB-KW"/>
</dbReference>
<evidence type="ECO:0000256" key="7">
    <source>
        <dbReference type="ARBA" id="ARBA00022801"/>
    </source>
</evidence>
<dbReference type="CAZy" id="GH18">
    <property type="family name" value="Glycoside Hydrolase Family 18"/>
</dbReference>
<evidence type="ECO:0000256" key="8">
    <source>
        <dbReference type="ARBA" id="ARBA00023024"/>
    </source>
</evidence>
<dbReference type="SUPFAM" id="SSF54556">
    <property type="entry name" value="Chitinase insertion domain"/>
    <property type="match status" value="1"/>
</dbReference>
<dbReference type="eggNOG" id="KOG2806">
    <property type="taxonomic scope" value="Eukaryota"/>
</dbReference>
<gene>
    <name evidence="17" type="ORF">PODANS_2_9230</name>
</gene>
<dbReference type="CDD" id="cd00118">
    <property type="entry name" value="LysM"/>
    <property type="match status" value="1"/>
</dbReference>
<dbReference type="GO" id="GO:0000272">
    <property type="term" value="P:polysaccharide catabolic process"/>
    <property type="evidence" value="ECO:0007669"/>
    <property type="project" value="UniProtKB-KW"/>
</dbReference>
<sequence>MAVFYLICLLLFQPAASQSLKSLAGYFSSLSLIKCPVRCDDSGSSQNWTRYHAVYQLTTCDKPPHLSFAFSSPSPNVDNQDNITTPFVVLSRSTNKGHLVLDEQSKVFDSLTKKGTKNSTANIEVFSESVSDLQIPGQKFAVIREIQASLLFNTSAATEQFDGSIRLVVNYGDTTLGVYIGGGLDMKGVALFQLEEFIALVQDRDDNTLTGLQLCGANRTAQYTMGVFLDTTADVALRLFRVQHALEAWSLSHCVVGLGQRESLKPSTFWLREPSRTALLNGTNSIGNWTTPVSPFNRAMAKTSSHVAECRTIQVASGDSCKHFCATLRPSQHICCSAGTLPDVRPKPTPDGTCAYYIVKNGDFCNKIAAASGLTVQELEKVNENTWGWNGCDKLYVGNTLCLSKGNPPLSAPVPNAIYLASLNPCPLNACCTVWGQCGTTAEVGCISNCGMKVINNASPPSEFKRIGYFEAWSSANKKERPCLFMDATQLPTGYTHVHFAFGEVSSNFAVGVSKLKNQFDKFVKMRGFKRIIAFCGWTASTDPSSFWISREGVKPGNREILATNIAKFVMDHDLDGVDLDWEYPGAPDLPDIPSADPLDGLAYLELLKLLRQKLPWTIFPIGEISKVVDYIVYMTYDLHGQWDFDSPWSSPGCPAGNCLRSHINRTETLNALSMVTKTGVSSTKLIIGITSYGRSFRMVDPSCTGPMCTFTGALSGAKPGRCTRTAGYLANTEIQEILHYDKSSRTYYDEGIMSDILVYGSDWVADMNNNNKGRREALWKSMNFGGVSDWAIGLAEFLPNDVSQVPSLSMEEIKEDWANITCKHPYARNSSYRQSDRWKTLKVDEAWKHVVGKWDACAKSGMPFPVFVSRLLNGPDGMYCGSISSTNNCLATVECSDESERRPAAALLLSSFVKLAGIYYELYDGIQAAQVNLITTLSKFSSTFAPEQKADESLTMTLNILSAGFGVLAGPVFAKAFSSGNFFSQNPGIGEKLESAVMKGIEFGLAEAKEYAKKKKPL</sequence>
<protein>
    <recommendedName>
        <fullName evidence="4">chitinase</fullName>
        <ecNumber evidence="4">3.2.1.14</ecNumber>
    </recommendedName>
</protein>
<dbReference type="SUPFAM" id="SSF54106">
    <property type="entry name" value="LysM domain"/>
    <property type="match status" value="1"/>
</dbReference>
<keyword evidence="5" id="KW-0964">Secreted</keyword>
<evidence type="ECO:0000256" key="13">
    <source>
        <dbReference type="RuleBase" id="RU000489"/>
    </source>
</evidence>
<dbReference type="VEuPathDB" id="FungiDB:PODANS_2_9230"/>
<dbReference type="PANTHER" id="PTHR47700:SF2">
    <property type="entry name" value="CHITINASE"/>
    <property type="match status" value="1"/>
</dbReference>
<evidence type="ECO:0000256" key="3">
    <source>
        <dbReference type="ARBA" id="ARBA00008682"/>
    </source>
</evidence>
<dbReference type="Pfam" id="PF00704">
    <property type="entry name" value="Glyco_hydro_18"/>
    <property type="match status" value="1"/>
</dbReference>
<dbReference type="CAZy" id="CBM50">
    <property type="family name" value="Carbohydrate-Binding Module Family 50"/>
</dbReference>
<feature type="signal peptide" evidence="14">
    <location>
        <begin position="1"/>
        <end position="17"/>
    </location>
</feature>
<dbReference type="PROSITE" id="PS51910">
    <property type="entry name" value="GH18_2"/>
    <property type="match status" value="1"/>
</dbReference>
<evidence type="ECO:0000313" key="19">
    <source>
        <dbReference type="Proteomes" id="UP000001197"/>
    </source>
</evidence>
<dbReference type="Gene3D" id="3.20.20.80">
    <property type="entry name" value="Glycosidases"/>
    <property type="match status" value="1"/>
</dbReference>
<keyword evidence="10" id="KW-0119">Carbohydrate metabolism</keyword>
<dbReference type="InterPro" id="IPR036779">
    <property type="entry name" value="LysM_dom_sf"/>
</dbReference>
<dbReference type="InterPro" id="IPR001579">
    <property type="entry name" value="Glyco_hydro_18_chit_AS"/>
</dbReference>
<dbReference type="GO" id="GO:0008843">
    <property type="term" value="F:endochitinase activity"/>
    <property type="evidence" value="ECO:0007669"/>
    <property type="project" value="UniProtKB-EC"/>
</dbReference>
<evidence type="ECO:0000256" key="4">
    <source>
        <dbReference type="ARBA" id="ARBA00012729"/>
    </source>
</evidence>
<dbReference type="CDD" id="cd00035">
    <property type="entry name" value="ChtBD1"/>
    <property type="match status" value="1"/>
</dbReference>
<name>B2B6X7_PODAN</name>
<dbReference type="CDD" id="cd02878">
    <property type="entry name" value="GH18_zymocin_alpha"/>
    <property type="match status" value="1"/>
</dbReference>
<evidence type="ECO:0000256" key="11">
    <source>
        <dbReference type="ARBA" id="ARBA00023295"/>
    </source>
</evidence>
<dbReference type="EC" id="3.2.1.14" evidence="4"/>
<dbReference type="EMBL" id="FO904937">
    <property type="protein sequence ID" value="CDP25958.1"/>
    <property type="molecule type" value="Genomic_DNA"/>
</dbReference>
<dbReference type="EMBL" id="CU640366">
    <property type="protein sequence ID" value="CAP73555.1"/>
    <property type="molecule type" value="Genomic_DNA"/>
</dbReference>
<dbReference type="KEGG" id="pan:PODANSg8772"/>
<keyword evidence="14" id="KW-0732">Signal</keyword>
<reference evidence="17" key="2">
    <citation type="submission" date="2008-07" db="EMBL/GenBank/DDBJ databases">
        <authorList>
            <person name="Genoscope - CEA"/>
        </authorList>
    </citation>
    <scope>NUCLEOTIDE SEQUENCE</scope>
    <source>
        <strain evidence="17">S mat+</strain>
    </source>
</reference>
<proteinExistence type="inferred from homology"/>
<evidence type="ECO:0000256" key="9">
    <source>
        <dbReference type="ARBA" id="ARBA00023026"/>
    </source>
</evidence>
<evidence type="ECO:0000313" key="17">
    <source>
        <dbReference type="EMBL" id="CAP73555.1"/>
    </source>
</evidence>
<comment type="subcellular location">
    <subcellularLocation>
        <location evidence="2">Secreted</location>
    </subcellularLocation>
</comment>
<dbReference type="InterPro" id="IPR053214">
    <property type="entry name" value="LysM12-like"/>
</dbReference>
<feature type="domain" description="GH18" evidence="16">
    <location>
        <begin position="464"/>
        <end position="810"/>
    </location>
</feature>
<dbReference type="HOGENOM" id="CLU_001482_1_0_1"/>
<feature type="domain" description="LysM" evidence="15">
    <location>
        <begin position="355"/>
        <end position="403"/>
    </location>
</feature>
<keyword evidence="11 13" id="KW-0326">Glycosidase</keyword>
<keyword evidence="12" id="KW-0624">Polysaccharide degradation</keyword>
<comment type="similarity">
    <text evidence="3">Belongs to the glycosyl hydrolase 18 family. Chitinase class V subfamily.</text>
</comment>
<dbReference type="GO" id="GO:0008061">
    <property type="term" value="F:chitin binding"/>
    <property type="evidence" value="ECO:0007669"/>
    <property type="project" value="UniProtKB-KW"/>
</dbReference>
<reference evidence="19" key="3">
    <citation type="journal article" date="2014" name="Genetics">
        <title>Maintaining two mating types: Structure of the mating type locus and its role in heterokaryosis in Podospora anserina.</title>
        <authorList>
            <person name="Grognet P."/>
            <person name="Bidard F."/>
            <person name="Kuchly C."/>
            <person name="Tong L.C.H."/>
            <person name="Coppin E."/>
            <person name="Benkhali J.A."/>
            <person name="Couloux A."/>
            <person name="Wincker P."/>
            <person name="Debuchy R."/>
            <person name="Silar P."/>
        </authorList>
    </citation>
    <scope>GENOME REANNOTATION</scope>
    <source>
        <strain evidence="19">S / ATCC MYA-4624 / DSM 980 / FGSC 10383</strain>
    </source>
</reference>
<dbReference type="PROSITE" id="PS01095">
    <property type="entry name" value="GH18_1"/>
    <property type="match status" value="1"/>
</dbReference>
<evidence type="ECO:0000259" key="15">
    <source>
        <dbReference type="PROSITE" id="PS51782"/>
    </source>
</evidence>
<organism evidence="17">
    <name type="scientific">Podospora anserina (strain S / ATCC MYA-4624 / DSM 980 / FGSC 10383)</name>
    <name type="common">Pleurage anserina</name>
    <dbReference type="NCBI Taxonomy" id="515849"/>
    <lineage>
        <taxon>Eukaryota</taxon>
        <taxon>Fungi</taxon>
        <taxon>Dikarya</taxon>
        <taxon>Ascomycota</taxon>
        <taxon>Pezizomycotina</taxon>
        <taxon>Sordariomycetes</taxon>
        <taxon>Sordariomycetidae</taxon>
        <taxon>Sordariales</taxon>
        <taxon>Podosporaceae</taxon>
        <taxon>Podospora</taxon>
        <taxon>Podospora anserina</taxon>
    </lineage>
</organism>
<dbReference type="AlphaFoldDB" id="B2B6X7"/>
<dbReference type="SMART" id="SM00257">
    <property type="entry name" value="LysM"/>
    <property type="match status" value="1"/>
</dbReference>
<dbReference type="PANTHER" id="PTHR47700">
    <property type="entry name" value="V CHITINASE, PUTATIVE (AFU_ORTHOLOGUE AFUA_6G13720)-RELATED"/>
    <property type="match status" value="1"/>
</dbReference>
<dbReference type="InterPro" id="IPR011583">
    <property type="entry name" value="Chitinase_II/V-like_cat"/>
</dbReference>
<dbReference type="PROSITE" id="PS51782">
    <property type="entry name" value="LYSM"/>
    <property type="match status" value="1"/>
</dbReference>
<evidence type="ECO:0000256" key="12">
    <source>
        <dbReference type="ARBA" id="ARBA00023326"/>
    </source>
</evidence>
<evidence type="ECO:0000259" key="16">
    <source>
        <dbReference type="PROSITE" id="PS51910"/>
    </source>
</evidence>
<dbReference type="Proteomes" id="UP000001197">
    <property type="component" value="Chromosome 2"/>
</dbReference>
<dbReference type="SUPFAM" id="SSF51445">
    <property type="entry name" value="(Trans)glycosidases"/>
    <property type="match status" value="1"/>
</dbReference>
<dbReference type="OrthoDB" id="4557217at2759"/>
<dbReference type="RefSeq" id="XP_001911727.1">
    <property type="nucleotide sequence ID" value="XM_001911692.1"/>
</dbReference>
<dbReference type="InterPro" id="IPR029070">
    <property type="entry name" value="Chitinase_insertion_sf"/>
</dbReference>
<dbReference type="InterPro" id="IPR018392">
    <property type="entry name" value="LysM"/>
</dbReference>
<keyword evidence="8" id="KW-0146">Chitin degradation</keyword>
<keyword evidence="7 13" id="KW-0378">Hydrolase</keyword>
<dbReference type="GeneID" id="6195221"/>